<dbReference type="CDD" id="cd08502">
    <property type="entry name" value="PBP2_NikA_DppA_OppA_like_16"/>
    <property type="match status" value="1"/>
</dbReference>
<dbReference type="EMBL" id="CCRF01000088">
    <property type="protein sequence ID" value="CEE02827.1"/>
    <property type="molecule type" value="Genomic_DNA"/>
</dbReference>
<evidence type="ECO:0000256" key="3">
    <source>
        <dbReference type="ARBA" id="ARBA00022729"/>
    </source>
</evidence>
<dbReference type="InterPro" id="IPR023765">
    <property type="entry name" value="SBP_5_CS"/>
</dbReference>
<dbReference type="GO" id="GO:0043190">
    <property type="term" value="C:ATP-binding cassette (ABC) transporter complex"/>
    <property type="evidence" value="ECO:0007669"/>
    <property type="project" value="InterPro"/>
</dbReference>
<dbReference type="Gene3D" id="3.90.76.10">
    <property type="entry name" value="Dipeptide-binding Protein, Domain 1"/>
    <property type="match status" value="1"/>
</dbReference>
<dbReference type="PIRSF" id="PIRSF002741">
    <property type="entry name" value="MppA"/>
    <property type="match status" value="1"/>
</dbReference>
<gene>
    <name evidence="6" type="ORF">BT1A1_3039</name>
</gene>
<dbReference type="RefSeq" id="WP_034772695.1">
    <property type="nucleotide sequence ID" value="NZ_CCRF01000088.1"/>
</dbReference>
<feature type="region of interest" description="Disordered" evidence="4">
    <location>
        <begin position="26"/>
        <end position="65"/>
    </location>
</feature>
<dbReference type="GO" id="GO:1904680">
    <property type="term" value="F:peptide transmembrane transporter activity"/>
    <property type="evidence" value="ECO:0007669"/>
    <property type="project" value="TreeGrafter"/>
</dbReference>
<dbReference type="GO" id="GO:0015833">
    <property type="term" value="P:peptide transport"/>
    <property type="evidence" value="ECO:0007669"/>
    <property type="project" value="TreeGrafter"/>
</dbReference>
<keyword evidence="7" id="KW-1185">Reference proteome</keyword>
<sequence length="526" mass="59865">MKRKKGLFRIFVVLLAVFLLVGCNSKESNSKSESSSDTDVKKQTGGTLNIAYPTQPQSLDPHSTTAEATRDMAKLIYESLLTLDENYKVIPQLAETYTASDDHKTYTFKLRKGVKFHNGKEMKAEDVAASMTKWGQDAPEMGEHTWTVIDDYTVELKLQAPSSLVPYFIADLARLAAIMPKEIAEKAGPTGAEEYIGTGPFKFIEWKQDELAAFEKFKDYVPSSEPSSGLGGKKEALVDKINWYFVPDPSTRVNGLLSGQYDYAHYLSYDSVPQVKNTPGFKVDIWPYGNEILVFNKKSGLFTDVRARQAVNFALDMDAVLRSAFAEKDFYELDNSLFLDTQVDWYTDAGKEYYNQKDLNKAKQLLKEVGYNGEEIIILTSRDYEHHYNAAVATQQELEKIGMKVKLDVYDWPTLLERRNNPELYDIFFTGYSTTMTPHQYTFLDSRAEWPGWTNNPKIDQLLDDIQAAPTIEEAKEHYAELQKTMWEDLPVINLGRNSRVSAYSEKVQGFTQMLGPNFWNVSINK</sequence>
<feature type="domain" description="Solute-binding protein family 5" evidence="5">
    <location>
        <begin position="88"/>
        <end position="445"/>
    </location>
</feature>
<proteinExistence type="inferred from homology"/>
<dbReference type="Proteomes" id="UP000040576">
    <property type="component" value="Unassembled WGS sequence"/>
</dbReference>
<dbReference type="Gene3D" id="3.40.190.10">
    <property type="entry name" value="Periplasmic binding protein-like II"/>
    <property type="match status" value="1"/>
</dbReference>
<feature type="compositionally biased region" description="Polar residues" evidence="4">
    <location>
        <begin position="44"/>
        <end position="65"/>
    </location>
</feature>
<dbReference type="GO" id="GO:0042597">
    <property type="term" value="C:periplasmic space"/>
    <property type="evidence" value="ECO:0007669"/>
    <property type="project" value="UniProtKB-ARBA"/>
</dbReference>
<organism evidence="6 7">
    <name type="scientific">Caldibacillus thermoamylovorans</name>
    <dbReference type="NCBI Taxonomy" id="35841"/>
    <lineage>
        <taxon>Bacteria</taxon>
        <taxon>Bacillati</taxon>
        <taxon>Bacillota</taxon>
        <taxon>Bacilli</taxon>
        <taxon>Bacillales</taxon>
        <taxon>Bacillaceae</taxon>
        <taxon>Caldibacillus</taxon>
    </lineage>
</organism>
<dbReference type="PANTHER" id="PTHR30290">
    <property type="entry name" value="PERIPLASMIC BINDING COMPONENT OF ABC TRANSPORTER"/>
    <property type="match status" value="1"/>
</dbReference>
<protein>
    <submittedName>
        <fullName evidence="6">Extracellular solute-binding protein family 5</fullName>
    </submittedName>
</protein>
<dbReference type="SUPFAM" id="SSF53850">
    <property type="entry name" value="Periplasmic binding protein-like II"/>
    <property type="match status" value="1"/>
</dbReference>
<evidence type="ECO:0000256" key="2">
    <source>
        <dbReference type="ARBA" id="ARBA00005695"/>
    </source>
</evidence>
<keyword evidence="3" id="KW-0732">Signal</keyword>
<dbReference type="InterPro" id="IPR039424">
    <property type="entry name" value="SBP_5"/>
</dbReference>
<comment type="similarity">
    <text evidence="2">Belongs to the bacterial solute-binding protein 5 family.</text>
</comment>
<evidence type="ECO:0000256" key="1">
    <source>
        <dbReference type="ARBA" id="ARBA00004193"/>
    </source>
</evidence>
<dbReference type="InterPro" id="IPR030678">
    <property type="entry name" value="Peptide/Ni-bd"/>
</dbReference>
<evidence type="ECO:0000256" key="4">
    <source>
        <dbReference type="SAM" id="MobiDB-lite"/>
    </source>
</evidence>
<dbReference type="AlphaFoldDB" id="A0A090IYM8"/>
<dbReference type="PANTHER" id="PTHR30290:SF38">
    <property type="entry name" value="D,D-DIPEPTIDE-BINDING PERIPLASMIC PROTEIN DDPA-RELATED"/>
    <property type="match status" value="1"/>
</dbReference>
<feature type="compositionally biased region" description="Low complexity" evidence="4">
    <location>
        <begin position="26"/>
        <end position="35"/>
    </location>
</feature>
<dbReference type="PROSITE" id="PS01040">
    <property type="entry name" value="SBP_BACTERIAL_5"/>
    <property type="match status" value="1"/>
</dbReference>
<reference evidence="6 7" key="1">
    <citation type="submission" date="2014-07" db="EMBL/GenBank/DDBJ databases">
        <authorList>
            <person name="Wibberg Daniel"/>
        </authorList>
    </citation>
    <scope>NUCLEOTIDE SEQUENCE [LARGE SCALE GENOMIC DNA]</scope>
</reference>
<comment type="subcellular location">
    <subcellularLocation>
        <location evidence="1">Cell membrane</location>
        <topology evidence="1">Lipid-anchor</topology>
    </subcellularLocation>
</comment>
<accession>A0A090IYM8</accession>
<dbReference type="Gene3D" id="3.10.105.10">
    <property type="entry name" value="Dipeptide-binding Protein, Domain 3"/>
    <property type="match status" value="1"/>
</dbReference>
<name>A0A090IYM8_9BACI</name>
<dbReference type="InterPro" id="IPR000914">
    <property type="entry name" value="SBP_5_dom"/>
</dbReference>
<evidence type="ECO:0000313" key="7">
    <source>
        <dbReference type="Proteomes" id="UP000040576"/>
    </source>
</evidence>
<evidence type="ECO:0000259" key="5">
    <source>
        <dbReference type="Pfam" id="PF00496"/>
    </source>
</evidence>
<dbReference type="Pfam" id="PF00496">
    <property type="entry name" value="SBP_bac_5"/>
    <property type="match status" value="1"/>
</dbReference>
<dbReference type="PROSITE" id="PS51257">
    <property type="entry name" value="PROKAR_LIPOPROTEIN"/>
    <property type="match status" value="1"/>
</dbReference>
<evidence type="ECO:0000313" key="6">
    <source>
        <dbReference type="EMBL" id="CEE02827.1"/>
    </source>
</evidence>